<keyword evidence="7" id="KW-1185">Reference proteome</keyword>
<keyword evidence="4 5" id="KW-0349">Heme</keyword>
<dbReference type="PANTHER" id="PTHR24305:SF152">
    <property type="entry name" value="P450, PUTATIVE (EUROFUNG)-RELATED"/>
    <property type="match status" value="1"/>
</dbReference>
<evidence type="ECO:0000256" key="4">
    <source>
        <dbReference type="PIRSR" id="PIRSR602401-1"/>
    </source>
</evidence>
<reference evidence="6 7" key="1">
    <citation type="journal article" date="2016" name="Nat. Commun.">
        <title>Ectomycorrhizal ecology is imprinted in the genome of the dominant symbiotic fungus Cenococcum geophilum.</title>
        <authorList>
            <consortium name="DOE Joint Genome Institute"/>
            <person name="Peter M."/>
            <person name="Kohler A."/>
            <person name="Ohm R.A."/>
            <person name="Kuo A."/>
            <person name="Krutzmann J."/>
            <person name="Morin E."/>
            <person name="Arend M."/>
            <person name="Barry K.W."/>
            <person name="Binder M."/>
            <person name="Choi C."/>
            <person name="Clum A."/>
            <person name="Copeland A."/>
            <person name="Grisel N."/>
            <person name="Haridas S."/>
            <person name="Kipfer T."/>
            <person name="LaButti K."/>
            <person name="Lindquist E."/>
            <person name="Lipzen A."/>
            <person name="Maire R."/>
            <person name="Meier B."/>
            <person name="Mihaltcheva S."/>
            <person name="Molinier V."/>
            <person name="Murat C."/>
            <person name="Poggeler S."/>
            <person name="Quandt C.A."/>
            <person name="Sperisen C."/>
            <person name="Tritt A."/>
            <person name="Tisserant E."/>
            <person name="Crous P.W."/>
            <person name="Henrissat B."/>
            <person name="Nehls U."/>
            <person name="Egli S."/>
            <person name="Spatafora J.W."/>
            <person name="Grigoriev I.V."/>
            <person name="Martin F.M."/>
        </authorList>
    </citation>
    <scope>NUCLEOTIDE SEQUENCE [LARGE SCALE GENOMIC DNA]</scope>
    <source>
        <strain evidence="6 7">CBS 459.81</strain>
    </source>
</reference>
<accession>A0A8E2EHB9</accession>
<name>A0A8E2EHB9_9PEZI</name>
<dbReference type="EMBL" id="KV744846">
    <property type="protein sequence ID" value="OCK84022.1"/>
    <property type="molecule type" value="Genomic_DNA"/>
</dbReference>
<dbReference type="CDD" id="cd11062">
    <property type="entry name" value="CYP58-like"/>
    <property type="match status" value="1"/>
</dbReference>
<dbReference type="InterPro" id="IPR036396">
    <property type="entry name" value="Cyt_P450_sf"/>
</dbReference>
<dbReference type="GO" id="GO:0020037">
    <property type="term" value="F:heme binding"/>
    <property type="evidence" value="ECO:0007669"/>
    <property type="project" value="InterPro"/>
</dbReference>
<dbReference type="InterPro" id="IPR017972">
    <property type="entry name" value="Cyt_P450_CS"/>
</dbReference>
<comment type="cofactor">
    <cofactor evidence="1 4">
        <name>heme</name>
        <dbReference type="ChEBI" id="CHEBI:30413"/>
    </cofactor>
</comment>
<feature type="binding site" description="axial binding residue" evidence="4">
    <location>
        <position position="449"/>
    </location>
    <ligand>
        <name>heme</name>
        <dbReference type="ChEBI" id="CHEBI:30413"/>
    </ligand>
    <ligandPart>
        <name>Fe</name>
        <dbReference type="ChEBI" id="CHEBI:18248"/>
    </ligandPart>
</feature>
<dbReference type="PRINTS" id="PR00463">
    <property type="entry name" value="EP450I"/>
</dbReference>
<dbReference type="InterPro" id="IPR050121">
    <property type="entry name" value="Cytochrome_P450_monoxygenase"/>
</dbReference>
<dbReference type="InterPro" id="IPR002401">
    <property type="entry name" value="Cyt_P450_E_grp-I"/>
</dbReference>
<evidence type="ECO:0000256" key="5">
    <source>
        <dbReference type="RuleBase" id="RU000461"/>
    </source>
</evidence>
<proteinExistence type="inferred from homology"/>
<dbReference type="InterPro" id="IPR001128">
    <property type="entry name" value="Cyt_P450"/>
</dbReference>
<sequence length="511" mass="58034">MLGDIAAIRAFSLLLWLSAPWVAWSASIVIYRLFFHPLSQILGPKLAVATLLYQTWYCFFGGGRFYAKIEELHRRYGDSRFPSLVHLSDSNNFDKIHHVGTPFTKDPAFYGAFGNPNSSFTTASNELHLLRRGGMNAFFSRKTVLQLEDIVHEKTELLLSRVQAALEAGTEVDMHHGLRAVSVDVVTDYAFGDCYDLLKQEDLGIKFFTLMHKIGPAAWIFRQWYWLKPVAMAIPGPVVKLISEPIGQVRDMQEHCRRQVLEVRTKHENGLDKDDARPTNFSALVDPEKSFSKELVDNLEDEAYLIITAAADTTGNAMTTITRYVVENPDIYRKLHAELCDAFPDRDADLEYVALERLPYLTIVIKEGLRLAFSVPGRLPRIVPKDGVTFNGHTLPQGTVVSMSSWILQQDEHYFPEPKTFDPGRWADPKEAQRFERAFIPFGKGSRACAGMNLAYCELYVVIGTMFRRFPNLAGNRLTAEDLVYEDYFSAYNPLKARKFHVMLAPTSEKE</sequence>
<dbReference type="GO" id="GO:0016705">
    <property type="term" value="F:oxidoreductase activity, acting on paired donors, with incorporation or reduction of molecular oxygen"/>
    <property type="evidence" value="ECO:0007669"/>
    <property type="project" value="InterPro"/>
</dbReference>
<evidence type="ECO:0000313" key="7">
    <source>
        <dbReference type="Proteomes" id="UP000250266"/>
    </source>
</evidence>
<dbReference type="Gene3D" id="1.10.630.10">
    <property type="entry name" value="Cytochrome P450"/>
    <property type="match status" value="1"/>
</dbReference>
<dbReference type="OrthoDB" id="3945418at2759"/>
<gene>
    <name evidence="6" type="ORF">K432DRAFT_414265</name>
</gene>
<protein>
    <submittedName>
        <fullName evidence="6">Cytochrome P450 monooxygenase-like protein</fullName>
    </submittedName>
</protein>
<keyword evidence="5" id="KW-0560">Oxidoreductase</keyword>
<dbReference type="PRINTS" id="PR00385">
    <property type="entry name" value="P450"/>
</dbReference>
<dbReference type="Pfam" id="PF00067">
    <property type="entry name" value="p450"/>
    <property type="match status" value="1"/>
</dbReference>
<dbReference type="PROSITE" id="PS00086">
    <property type="entry name" value="CYTOCHROME_P450"/>
    <property type="match status" value="1"/>
</dbReference>
<evidence type="ECO:0000256" key="3">
    <source>
        <dbReference type="ARBA" id="ARBA00023004"/>
    </source>
</evidence>
<keyword evidence="2 4" id="KW-0479">Metal-binding</keyword>
<dbReference type="AlphaFoldDB" id="A0A8E2EHB9"/>
<keyword evidence="5 6" id="KW-0503">Monooxygenase</keyword>
<keyword evidence="3 4" id="KW-0408">Iron</keyword>
<comment type="similarity">
    <text evidence="5">Belongs to the cytochrome P450 family.</text>
</comment>
<organism evidence="6 7">
    <name type="scientific">Lepidopterella palustris CBS 459.81</name>
    <dbReference type="NCBI Taxonomy" id="1314670"/>
    <lineage>
        <taxon>Eukaryota</taxon>
        <taxon>Fungi</taxon>
        <taxon>Dikarya</taxon>
        <taxon>Ascomycota</taxon>
        <taxon>Pezizomycotina</taxon>
        <taxon>Dothideomycetes</taxon>
        <taxon>Pleosporomycetidae</taxon>
        <taxon>Mytilinidiales</taxon>
        <taxon>Argynnaceae</taxon>
        <taxon>Lepidopterella</taxon>
    </lineage>
</organism>
<evidence type="ECO:0000313" key="6">
    <source>
        <dbReference type="EMBL" id="OCK84022.1"/>
    </source>
</evidence>
<dbReference type="PANTHER" id="PTHR24305">
    <property type="entry name" value="CYTOCHROME P450"/>
    <property type="match status" value="1"/>
</dbReference>
<dbReference type="GO" id="GO:0004497">
    <property type="term" value="F:monooxygenase activity"/>
    <property type="evidence" value="ECO:0007669"/>
    <property type="project" value="UniProtKB-KW"/>
</dbReference>
<dbReference type="SUPFAM" id="SSF48264">
    <property type="entry name" value="Cytochrome P450"/>
    <property type="match status" value="1"/>
</dbReference>
<dbReference type="GO" id="GO:0005506">
    <property type="term" value="F:iron ion binding"/>
    <property type="evidence" value="ECO:0007669"/>
    <property type="project" value="InterPro"/>
</dbReference>
<evidence type="ECO:0000256" key="1">
    <source>
        <dbReference type="ARBA" id="ARBA00001971"/>
    </source>
</evidence>
<evidence type="ECO:0000256" key="2">
    <source>
        <dbReference type="ARBA" id="ARBA00022723"/>
    </source>
</evidence>
<dbReference type="Proteomes" id="UP000250266">
    <property type="component" value="Unassembled WGS sequence"/>
</dbReference>